<protein>
    <submittedName>
        <fullName evidence="1">Uncharacterized protein</fullName>
    </submittedName>
</protein>
<evidence type="ECO:0000313" key="1">
    <source>
        <dbReference type="EMBL" id="QPJ61714.1"/>
    </source>
</evidence>
<dbReference type="EMBL" id="CP048685">
    <property type="protein sequence ID" value="QPJ61714.1"/>
    <property type="molecule type" value="Genomic_DNA"/>
</dbReference>
<proteinExistence type="predicted"/>
<reference evidence="1 2" key="1">
    <citation type="submission" date="2020-02" db="EMBL/GenBank/DDBJ databases">
        <title>Genomic and physiological characterization of two novel Nitrospinaceae genera.</title>
        <authorList>
            <person name="Mueller A.J."/>
            <person name="Jung M.-Y."/>
            <person name="Strachan C.R."/>
            <person name="Herbold C.W."/>
            <person name="Kirkegaard R.H."/>
            <person name="Daims H."/>
        </authorList>
    </citation>
    <scope>NUCLEOTIDE SEQUENCE [LARGE SCALE GENOMIC DNA]</scope>
    <source>
        <strain evidence="1">EB</strain>
    </source>
</reference>
<dbReference type="AlphaFoldDB" id="A0A7T0FZU6"/>
<name>A0A7T0FZU6_9BACT</name>
<organism evidence="1 2">
    <name type="scientific">Candidatus Nitronauta litoralis</name>
    <dbReference type="NCBI Taxonomy" id="2705533"/>
    <lineage>
        <taxon>Bacteria</taxon>
        <taxon>Pseudomonadati</taxon>
        <taxon>Nitrospinota/Tectimicrobiota group</taxon>
        <taxon>Nitrospinota</taxon>
        <taxon>Nitrospinia</taxon>
        <taxon>Nitrospinales</taxon>
        <taxon>Nitrospinaceae</taxon>
        <taxon>Candidatus Nitronauta</taxon>
    </lineage>
</organism>
<dbReference type="KEGG" id="nli:G3M70_07365"/>
<evidence type="ECO:0000313" key="2">
    <source>
        <dbReference type="Proteomes" id="UP000594688"/>
    </source>
</evidence>
<sequence>MTKNLGDEIYSIISDTRKKILSVGIQVQLSYTSFQFMKNELEKTGQERFDLQYPIGQELNGEPTLTKSNFSKEEILFQYDMLSNTQLAIGGIYSFVAFMETMFSDLITAIVLKYPEKLPGNKKIDLSDVLKCENIKSLHIVAVQKLMHELTYKSPKDFAESIKNIIDISLLKVIEYQKYIEIKATRDILIHNQGIANEIYCSKAESLSRAKAGEILHIDNYYFLSCYETCLQLTEYLRDHFHKKWHSLVLENEIMERKKKLSDPTYPPS</sequence>
<accession>A0A7T0FZU6</accession>
<dbReference type="Proteomes" id="UP000594688">
    <property type="component" value="Chromosome"/>
</dbReference>
<gene>
    <name evidence="1" type="ORF">G3M70_07365</name>
</gene>